<feature type="compositionally biased region" description="Basic and acidic residues" evidence="1">
    <location>
        <begin position="289"/>
        <end position="299"/>
    </location>
</feature>
<keyword evidence="3" id="KW-1185">Reference proteome</keyword>
<protein>
    <recommendedName>
        <fullName evidence="4">Acyltransferase</fullName>
    </recommendedName>
</protein>
<sequence>MDAPLASLRRAVFRLAEQGAALSALYHRARLLGCEHQPLKGPMLLAGNHGVWGYETPAFFHLIHQGTGRHPLRLTERGFFRIPLIHTVLPWLGGVEGTRANAMTALRAGSRVVCHPGSAWETFQREPRRLSPVELLRRLRDILATDLMPRLHELQVPTLVIQGGRDFAGAAPRRPRRGPAHPRSPAGAHPGRQPPALHAPPRCLQHAGRGLPPAAPGLSRHPHHEHRRHPPAPFRPAVPGPPPWTGGRRHAPAPLPAAGLTLHRRRDAGGGRGRREGAVRARAHGVVRPPERGRPDARGDAGGGAPVPAAAGPHRRGGRAGQRVAEAHPVRAVVR</sequence>
<feature type="compositionally biased region" description="Basic residues" evidence="1">
    <location>
        <begin position="220"/>
        <end position="230"/>
    </location>
</feature>
<dbReference type="EnsemblBacteria" id="ABF87564">
    <property type="protein sequence ID" value="ABF87564"/>
    <property type="gene ID" value="MXAN_7403"/>
</dbReference>
<evidence type="ECO:0008006" key="4">
    <source>
        <dbReference type="Google" id="ProtNLM"/>
    </source>
</evidence>
<accession>Q1CVR3</accession>
<dbReference type="eggNOG" id="COG0204">
    <property type="taxonomic scope" value="Bacteria"/>
</dbReference>
<dbReference type="HOGENOM" id="CLU_828547_0_0_7"/>
<evidence type="ECO:0000313" key="3">
    <source>
        <dbReference type="Proteomes" id="UP000002402"/>
    </source>
</evidence>
<feature type="compositionally biased region" description="Basic and acidic residues" evidence="1">
    <location>
        <begin position="267"/>
        <end position="279"/>
    </location>
</feature>
<feature type="compositionally biased region" description="Pro residues" evidence="1">
    <location>
        <begin position="231"/>
        <end position="244"/>
    </location>
</feature>
<dbReference type="KEGG" id="mxa:MXAN_7403"/>
<dbReference type="Proteomes" id="UP000002402">
    <property type="component" value="Chromosome"/>
</dbReference>
<dbReference type="SUPFAM" id="SSF53474">
    <property type="entry name" value="alpha/beta-Hydrolases"/>
    <property type="match status" value="1"/>
</dbReference>
<dbReference type="AlphaFoldDB" id="Q1CVR3"/>
<feature type="compositionally biased region" description="Low complexity" evidence="1">
    <location>
        <begin position="181"/>
        <end position="191"/>
    </location>
</feature>
<organism evidence="2 3">
    <name type="scientific">Myxococcus xanthus (strain DK1622)</name>
    <dbReference type="NCBI Taxonomy" id="246197"/>
    <lineage>
        <taxon>Bacteria</taxon>
        <taxon>Pseudomonadati</taxon>
        <taxon>Myxococcota</taxon>
        <taxon>Myxococcia</taxon>
        <taxon>Myxococcales</taxon>
        <taxon>Cystobacterineae</taxon>
        <taxon>Myxococcaceae</taxon>
        <taxon>Myxococcus</taxon>
    </lineage>
</organism>
<feature type="region of interest" description="Disordered" evidence="1">
    <location>
        <begin position="168"/>
        <end position="335"/>
    </location>
</feature>
<proteinExistence type="predicted"/>
<evidence type="ECO:0000256" key="1">
    <source>
        <dbReference type="SAM" id="MobiDB-lite"/>
    </source>
</evidence>
<gene>
    <name evidence="2" type="ordered locus">MXAN_7403</name>
</gene>
<dbReference type="InterPro" id="IPR029058">
    <property type="entry name" value="AB_hydrolase_fold"/>
</dbReference>
<name>Q1CVR3_MYXXD</name>
<dbReference type="EMBL" id="CP000113">
    <property type="protein sequence ID" value="ABF87564.1"/>
    <property type="molecule type" value="Genomic_DNA"/>
</dbReference>
<dbReference type="eggNOG" id="COG1073">
    <property type="taxonomic scope" value="Bacteria"/>
</dbReference>
<reference evidence="2 3" key="1">
    <citation type="journal article" date="2006" name="Proc. Natl. Acad. Sci. U.S.A.">
        <title>Evolution of sensory complexity recorded in a myxobacterial genome.</title>
        <authorList>
            <person name="Goldman B.S."/>
            <person name="Nierman W.C."/>
            <person name="Kaiser D."/>
            <person name="Slater S.C."/>
            <person name="Durkin A.S."/>
            <person name="Eisen J.A."/>
            <person name="Ronning C.M."/>
            <person name="Barbazuk W.B."/>
            <person name="Blanchard M."/>
            <person name="Field C."/>
            <person name="Halling C."/>
            <person name="Hinkle G."/>
            <person name="Iartchuk O."/>
            <person name="Kim H.S."/>
            <person name="Mackenzie C."/>
            <person name="Madupu R."/>
            <person name="Miller N."/>
            <person name="Shvartsbeyn A."/>
            <person name="Sullivan S.A."/>
            <person name="Vaudin M."/>
            <person name="Wiegand R."/>
            <person name="Kaplan H.B."/>
        </authorList>
    </citation>
    <scope>NUCLEOTIDE SEQUENCE [LARGE SCALE GENOMIC DNA]</scope>
    <source>
        <strain evidence="3">DK1622</strain>
    </source>
</reference>
<evidence type="ECO:0000313" key="2">
    <source>
        <dbReference type="EMBL" id="ABF87564.1"/>
    </source>
</evidence>
<dbReference type="STRING" id="246197.MXAN_7403"/>